<dbReference type="Gene3D" id="1.20.970.10">
    <property type="entry name" value="Transferase, Pyrimidine Nucleoside Phosphorylase, Chain C"/>
    <property type="match status" value="1"/>
</dbReference>
<proteinExistence type="predicted"/>
<dbReference type="Pfam" id="PF00591">
    <property type="entry name" value="Glycos_transf_3"/>
    <property type="match status" value="1"/>
</dbReference>
<evidence type="ECO:0000256" key="1">
    <source>
        <dbReference type="ARBA" id="ARBA00022676"/>
    </source>
</evidence>
<dbReference type="GO" id="GO:0000162">
    <property type="term" value="P:L-tryptophan biosynthetic process"/>
    <property type="evidence" value="ECO:0007669"/>
    <property type="project" value="InterPro"/>
</dbReference>
<dbReference type="PANTHER" id="PTHR43285:SF2">
    <property type="entry name" value="ANTHRANILATE PHOSPHORIBOSYLTRANSFERASE"/>
    <property type="match status" value="1"/>
</dbReference>
<feature type="domain" description="Glycosyl transferase family 3 N-terminal" evidence="4">
    <location>
        <begin position="3"/>
        <end position="65"/>
    </location>
</feature>
<protein>
    <recommendedName>
        <fullName evidence="6">Glycosyl transferase family 3 domain-containing protein</fullName>
    </recommendedName>
</protein>
<evidence type="ECO:0008006" key="6">
    <source>
        <dbReference type="Google" id="ProtNLM"/>
    </source>
</evidence>
<sequence>MIKETIANLVLGHSLTFEEAAQVMEEIMTGEATPAQFAAVVTALRIKGETVDEIAGLASVMRSKATPVPVTVPVIDTCGTGGDGSFTFNISTAAAFVAAGAGLKVAKHGNRAVGSQCGSADVLEALGIKIDLGAEAVAQCLETVGIGFMFAPTFHPAMKYAAVPRREIGIRTVFNILGPLTNPARAEYQVLGVPNEELGEKIACVLHRLGTKHSLVVHGIGGMDEISISGGSLVWEVTEYGVSPPYEICPEDFGFE</sequence>
<reference evidence="5" key="1">
    <citation type="journal article" date="2014" name="Front. Microbiol.">
        <title>High frequency of phylogenetically diverse reductive dehalogenase-homologous genes in deep subseafloor sedimentary metagenomes.</title>
        <authorList>
            <person name="Kawai M."/>
            <person name="Futagami T."/>
            <person name="Toyoda A."/>
            <person name="Takaki Y."/>
            <person name="Nishi S."/>
            <person name="Hori S."/>
            <person name="Arai W."/>
            <person name="Tsubouchi T."/>
            <person name="Morono Y."/>
            <person name="Uchiyama I."/>
            <person name="Ito T."/>
            <person name="Fujiyama A."/>
            <person name="Inagaki F."/>
            <person name="Takami H."/>
        </authorList>
    </citation>
    <scope>NUCLEOTIDE SEQUENCE</scope>
    <source>
        <strain evidence="5">Expedition CK06-06</strain>
    </source>
</reference>
<evidence type="ECO:0000256" key="2">
    <source>
        <dbReference type="ARBA" id="ARBA00022679"/>
    </source>
</evidence>
<feature type="domain" description="Glycosyl transferase family 3" evidence="3">
    <location>
        <begin position="73"/>
        <end position="256"/>
    </location>
</feature>
<feature type="non-terminal residue" evidence="5">
    <location>
        <position position="256"/>
    </location>
</feature>
<evidence type="ECO:0000259" key="4">
    <source>
        <dbReference type="Pfam" id="PF02885"/>
    </source>
</evidence>
<evidence type="ECO:0000313" key="5">
    <source>
        <dbReference type="EMBL" id="GAF97572.1"/>
    </source>
</evidence>
<organism evidence="5">
    <name type="scientific">marine sediment metagenome</name>
    <dbReference type="NCBI Taxonomy" id="412755"/>
    <lineage>
        <taxon>unclassified sequences</taxon>
        <taxon>metagenomes</taxon>
        <taxon>ecological metagenomes</taxon>
    </lineage>
</organism>
<dbReference type="EMBL" id="BARS01018726">
    <property type="protein sequence ID" value="GAF97572.1"/>
    <property type="molecule type" value="Genomic_DNA"/>
</dbReference>
<dbReference type="Gene3D" id="3.40.1030.10">
    <property type="entry name" value="Nucleoside phosphorylase/phosphoribosyltransferase catalytic domain"/>
    <property type="match status" value="1"/>
</dbReference>
<keyword evidence="1" id="KW-0328">Glycosyltransferase</keyword>
<comment type="caution">
    <text evidence="5">The sequence shown here is derived from an EMBL/GenBank/DDBJ whole genome shotgun (WGS) entry which is preliminary data.</text>
</comment>
<dbReference type="SUPFAM" id="SSF52418">
    <property type="entry name" value="Nucleoside phosphorylase/phosphoribosyltransferase catalytic domain"/>
    <property type="match status" value="1"/>
</dbReference>
<dbReference type="GO" id="GO:0005829">
    <property type="term" value="C:cytosol"/>
    <property type="evidence" value="ECO:0007669"/>
    <property type="project" value="TreeGrafter"/>
</dbReference>
<dbReference type="PANTHER" id="PTHR43285">
    <property type="entry name" value="ANTHRANILATE PHOSPHORIBOSYLTRANSFERASE"/>
    <property type="match status" value="1"/>
</dbReference>
<gene>
    <name evidence="5" type="ORF">S01H1_30429</name>
</gene>
<dbReference type="InterPro" id="IPR005940">
    <property type="entry name" value="Anthranilate_Pribosyl_Tfrase"/>
</dbReference>
<dbReference type="InterPro" id="IPR017459">
    <property type="entry name" value="Glycosyl_Trfase_fam3_N_dom"/>
</dbReference>
<name>X0UB43_9ZZZZ</name>
<evidence type="ECO:0000259" key="3">
    <source>
        <dbReference type="Pfam" id="PF00591"/>
    </source>
</evidence>
<dbReference type="GO" id="GO:0004048">
    <property type="term" value="F:anthranilate phosphoribosyltransferase activity"/>
    <property type="evidence" value="ECO:0007669"/>
    <property type="project" value="InterPro"/>
</dbReference>
<keyword evidence="2" id="KW-0808">Transferase</keyword>
<dbReference type="InterPro" id="IPR035902">
    <property type="entry name" value="Nuc_phospho_transferase"/>
</dbReference>
<dbReference type="AlphaFoldDB" id="X0UB43"/>
<dbReference type="NCBIfam" id="TIGR01245">
    <property type="entry name" value="trpD"/>
    <property type="match status" value="1"/>
</dbReference>
<accession>X0UB43</accession>
<dbReference type="InterPro" id="IPR000312">
    <property type="entry name" value="Glycosyl_Trfase_fam3"/>
</dbReference>
<dbReference type="Pfam" id="PF02885">
    <property type="entry name" value="Glycos_trans_3N"/>
    <property type="match status" value="1"/>
</dbReference>
<dbReference type="SUPFAM" id="SSF47648">
    <property type="entry name" value="Nucleoside phosphorylase/phosphoribosyltransferase N-terminal domain"/>
    <property type="match status" value="1"/>
</dbReference>
<dbReference type="InterPro" id="IPR036320">
    <property type="entry name" value="Glycosyl_Trfase_fam3_N_dom_sf"/>
</dbReference>